<proteinExistence type="predicted"/>
<organism evidence="1 2">
    <name type="scientific">Actinopolyspora mzabensis</name>
    <dbReference type="NCBI Taxonomy" id="995066"/>
    <lineage>
        <taxon>Bacteria</taxon>
        <taxon>Bacillati</taxon>
        <taxon>Actinomycetota</taxon>
        <taxon>Actinomycetes</taxon>
        <taxon>Actinopolysporales</taxon>
        <taxon>Actinopolysporaceae</taxon>
        <taxon>Actinopolyspora</taxon>
    </lineage>
</organism>
<name>A0A1G9BZR3_ACTMZ</name>
<reference evidence="2" key="1">
    <citation type="submission" date="2016-10" db="EMBL/GenBank/DDBJ databases">
        <authorList>
            <person name="Varghese N."/>
            <person name="Submissions S."/>
        </authorList>
    </citation>
    <scope>NUCLEOTIDE SEQUENCE [LARGE SCALE GENOMIC DNA]</scope>
    <source>
        <strain evidence="2">DSM 45460</strain>
    </source>
</reference>
<evidence type="ECO:0008006" key="3">
    <source>
        <dbReference type="Google" id="ProtNLM"/>
    </source>
</evidence>
<dbReference type="Proteomes" id="UP000199213">
    <property type="component" value="Unassembled WGS sequence"/>
</dbReference>
<dbReference type="OrthoDB" id="5196292at2"/>
<sequence length="147" mass="15936">MLIPHGGTSPHHACSRGSRRAPLAPRVRGVLFSLLAALLLGGSVQPLAAGAVPDTDRPCDVGVFCAWPETDYAGNDHSFDLRSTNMEECVRLHGNIEARSFANRMDRPVTVYQDARCATSADFSTYPGGSFVPRAPYVVRAIKVWTH</sequence>
<gene>
    <name evidence="1" type="ORF">SAMN04487820_10828</name>
</gene>
<evidence type="ECO:0000313" key="2">
    <source>
        <dbReference type="Proteomes" id="UP000199213"/>
    </source>
</evidence>
<dbReference type="Pfam" id="PF03995">
    <property type="entry name" value="Inhibitor_I36"/>
    <property type="match status" value="1"/>
</dbReference>
<dbReference type="AlphaFoldDB" id="A0A1G9BZR3"/>
<keyword evidence="2" id="KW-1185">Reference proteome</keyword>
<evidence type="ECO:0000313" key="1">
    <source>
        <dbReference type="EMBL" id="SDK44920.1"/>
    </source>
</evidence>
<dbReference type="EMBL" id="FNFM01000008">
    <property type="protein sequence ID" value="SDK44920.1"/>
    <property type="molecule type" value="Genomic_DNA"/>
</dbReference>
<protein>
    <recommendedName>
        <fullName evidence="3">Peptidase inhibitor family I36</fullName>
    </recommendedName>
</protein>
<accession>A0A1G9BZR3</accession>